<reference evidence="8 9" key="1">
    <citation type="submission" date="2020-08" db="EMBL/GenBank/DDBJ databases">
        <title>Genomic Encyclopedia of Type Strains, Phase IV (KMG-V): Genome sequencing to study the core and pangenomes of soil and plant-associated prokaryotes.</title>
        <authorList>
            <person name="Whitman W."/>
        </authorList>
    </citation>
    <scope>NUCLEOTIDE SEQUENCE [LARGE SCALE GENOMIC DNA]</scope>
    <source>
        <strain evidence="8 9">M2T3</strain>
    </source>
</reference>
<gene>
    <name evidence="8" type="ORF">HDF25_002866</name>
</gene>
<dbReference type="PROSITE" id="PS51257">
    <property type="entry name" value="PROKAR_LIPOPROTEIN"/>
    <property type="match status" value="1"/>
</dbReference>
<evidence type="ECO:0000256" key="1">
    <source>
        <dbReference type="ARBA" id="ARBA00004442"/>
    </source>
</evidence>
<proteinExistence type="inferred from homology"/>
<keyword evidence="3" id="KW-0732">Signal</keyword>
<evidence type="ECO:0000313" key="9">
    <source>
        <dbReference type="Proteomes" id="UP000521017"/>
    </source>
</evidence>
<evidence type="ECO:0000256" key="5">
    <source>
        <dbReference type="ARBA" id="ARBA00023237"/>
    </source>
</evidence>
<evidence type="ECO:0000259" key="7">
    <source>
        <dbReference type="Pfam" id="PF14322"/>
    </source>
</evidence>
<organism evidence="8 9">
    <name type="scientific">Pedobacter cryoconitis</name>
    <dbReference type="NCBI Taxonomy" id="188932"/>
    <lineage>
        <taxon>Bacteria</taxon>
        <taxon>Pseudomonadati</taxon>
        <taxon>Bacteroidota</taxon>
        <taxon>Sphingobacteriia</taxon>
        <taxon>Sphingobacteriales</taxon>
        <taxon>Sphingobacteriaceae</taxon>
        <taxon>Pedobacter</taxon>
    </lineage>
</organism>
<dbReference type="Proteomes" id="UP000521017">
    <property type="component" value="Unassembled WGS sequence"/>
</dbReference>
<evidence type="ECO:0000256" key="3">
    <source>
        <dbReference type="ARBA" id="ARBA00022729"/>
    </source>
</evidence>
<evidence type="ECO:0000259" key="6">
    <source>
        <dbReference type="Pfam" id="PF07980"/>
    </source>
</evidence>
<dbReference type="GO" id="GO:0009279">
    <property type="term" value="C:cell outer membrane"/>
    <property type="evidence" value="ECO:0007669"/>
    <property type="project" value="UniProtKB-SubCell"/>
</dbReference>
<dbReference type="EMBL" id="JACHCC010000007">
    <property type="protein sequence ID" value="MBB6500707.1"/>
    <property type="molecule type" value="Genomic_DNA"/>
</dbReference>
<accession>A0A7X0J5G1</accession>
<dbReference type="AlphaFoldDB" id="A0A7X0J5G1"/>
<evidence type="ECO:0000256" key="2">
    <source>
        <dbReference type="ARBA" id="ARBA00006275"/>
    </source>
</evidence>
<dbReference type="InterPro" id="IPR011990">
    <property type="entry name" value="TPR-like_helical_dom_sf"/>
</dbReference>
<protein>
    <recommendedName>
        <fullName evidence="10">Outer membrane starch-binding protein</fullName>
    </recommendedName>
</protein>
<dbReference type="InterPro" id="IPR012944">
    <property type="entry name" value="SusD_RagB_dom"/>
</dbReference>
<dbReference type="SUPFAM" id="SSF48452">
    <property type="entry name" value="TPR-like"/>
    <property type="match status" value="1"/>
</dbReference>
<comment type="caution">
    <text evidence="8">The sequence shown here is derived from an EMBL/GenBank/DDBJ whole genome shotgun (WGS) entry which is preliminary data.</text>
</comment>
<keyword evidence="4" id="KW-0472">Membrane</keyword>
<feature type="domain" description="RagB/SusD" evidence="6">
    <location>
        <begin position="380"/>
        <end position="523"/>
    </location>
</feature>
<evidence type="ECO:0000256" key="4">
    <source>
        <dbReference type="ARBA" id="ARBA00023136"/>
    </source>
</evidence>
<dbReference type="RefSeq" id="WP_184625764.1">
    <property type="nucleotide sequence ID" value="NZ_JACHCC010000007.1"/>
</dbReference>
<sequence length="523" mass="58538">MKKLVFYIYALVLFSVLSTGCKKSFLDENLKSAYAPENTLVDPLGFEAAIAGLQNTVRDQYEGDQGIIATMASGTDIARNGQATSAMVPYESYGQLNSQDVASAGFWRWGYKTINSANQIIDAVESGKTSLTPAQKTGYIAEAKFFRAYAYNFMSSLYGGIPLLKHSLTAPKTDFVRAPADSVLNFIITDLTYAAANLPDFAKLTAQGRINKSAASQLLALVYLRANKPDLAEAEAKKVIANGALRLIKTRYGIKKDQPGDPFSDMFIYGNMRRNQGNAEAIWVIEQNYNVPGGFSPTDQRRRCWVPFYVNIPGMLIADSLGGRGIGRIRPTNWWTYNLYKKNDMRNSPYNIHRKFYYNDPASPKYGQQVVVTGFDTIQNIYAHTTKWNYYTDQEPFGTITYKDRIQMRLGETYLLLAEAQFQQGKLAEAAASINQLRTRANADQVQASDISLDFILDERARELAAEEDRRVTLMRTGTLFNRAQKYNPTSAGSIKPYNQLLPIPQAEIDLNKDAKLDQNTGY</sequence>
<dbReference type="Pfam" id="PF07980">
    <property type="entry name" value="SusD_RagB"/>
    <property type="match status" value="1"/>
</dbReference>
<dbReference type="InterPro" id="IPR033985">
    <property type="entry name" value="SusD-like_N"/>
</dbReference>
<comment type="subcellular location">
    <subcellularLocation>
        <location evidence="1">Cell outer membrane</location>
    </subcellularLocation>
</comment>
<evidence type="ECO:0008006" key="10">
    <source>
        <dbReference type="Google" id="ProtNLM"/>
    </source>
</evidence>
<dbReference type="Gene3D" id="1.25.40.390">
    <property type="match status" value="1"/>
</dbReference>
<evidence type="ECO:0000313" key="8">
    <source>
        <dbReference type="EMBL" id="MBB6500707.1"/>
    </source>
</evidence>
<dbReference type="Pfam" id="PF14322">
    <property type="entry name" value="SusD-like_3"/>
    <property type="match status" value="1"/>
</dbReference>
<comment type="similarity">
    <text evidence="2">Belongs to the SusD family.</text>
</comment>
<name>A0A7X0J5G1_9SPHI</name>
<feature type="domain" description="SusD-like N-terminal" evidence="7">
    <location>
        <begin position="25"/>
        <end position="224"/>
    </location>
</feature>
<keyword evidence="5" id="KW-0998">Cell outer membrane</keyword>